<protein>
    <submittedName>
        <fullName evidence="2">Uncharacterized protein</fullName>
    </submittedName>
</protein>
<name>A0ABP1S3F7_9HEXA</name>
<keyword evidence="1" id="KW-0732">Signal</keyword>
<accession>A0ABP1S3F7</accession>
<feature type="signal peptide" evidence="1">
    <location>
        <begin position="1"/>
        <end position="22"/>
    </location>
</feature>
<organism evidence="2 3">
    <name type="scientific">Orchesella dallaii</name>
    <dbReference type="NCBI Taxonomy" id="48710"/>
    <lineage>
        <taxon>Eukaryota</taxon>
        <taxon>Metazoa</taxon>
        <taxon>Ecdysozoa</taxon>
        <taxon>Arthropoda</taxon>
        <taxon>Hexapoda</taxon>
        <taxon>Collembola</taxon>
        <taxon>Entomobryomorpha</taxon>
        <taxon>Entomobryoidea</taxon>
        <taxon>Orchesellidae</taxon>
        <taxon>Orchesellinae</taxon>
        <taxon>Orchesella</taxon>
    </lineage>
</organism>
<proteinExistence type="predicted"/>
<evidence type="ECO:0000313" key="2">
    <source>
        <dbReference type="EMBL" id="CAL8143142.1"/>
    </source>
</evidence>
<evidence type="ECO:0000256" key="1">
    <source>
        <dbReference type="SAM" id="SignalP"/>
    </source>
</evidence>
<gene>
    <name evidence="2" type="ORF">ODALV1_LOCUS29292</name>
</gene>
<reference evidence="2 3" key="1">
    <citation type="submission" date="2024-08" db="EMBL/GenBank/DDBJ databases">
        <authorList>
            <person name="Cucini C."/>
            <person name="Frati F."/>
        </authorList>
    </citation>
    <scope>NUCLEOTIDE SEQUENCE [LARGE SCALE GENOMIC DNA]</scope>
</reference>
<evidence type="ECO:0000313" key="3">
    <source>
        <dbReference type="Proteomes" id="UP001642540"/>
    </source>
</evidence>
<keyword evidence="3" id="KW-1185">Reference proteome</keyword>
<comment type="caution">
    <text evidence="2">The sequence shown here is derived from an EMBL/GenBank/DDBJ whole genome shotgun (WGS) entry which is preliminary data.</text>
</comment>
<dbReference type="Proteomes" id="UP001642540">
    <property type="component" value="Unassembled WGS sequence"/>
</dbReference>
<dbReference type="EMBL" id="CAXLJM020000151">
    <property type="protein sequence ID" value="CAL8143142.1"/>
    <property type="molecule type" value="Genomic_DNA"/>
</dbReference>
<sequence length="210" mass="22728">MNIAQVPVVLLVVFVATSLTTSVDKIDDNKIGVKDSSSLDLTSGNRSARALLDSTLPFVMRELGLIECTGFDHSTHIPFFETVFGQGVDFGGNYLCMPTCGGDCVPKNHDLHDAPISAYYPFGCRCPPSRCDARGPLIADMGPRVPFKVICVRDKRCTCSSMGPPGTQTGYLCNWINLDTKKAVTFLDQPLLSGYAPTFSPVRYCSCCPA</sequence>
<feature type="chain" id="PRO_5045667607" evidence="1">
    <location>
        <begin position="23"/>
        <end position="210"/>
    </location>
</feature>